<evidence type="ECO:0000313" key="2">
    <source>
        <dbReference type="Proteomes" id="UP000230024"/>
    </source>
</evidence>
<name>A0A0K8LY09_PSESF</name>
<evidence type="ECO:0000313" key="1">
    <source>
        <dbReference type="EMBL" id="ATV20703.1"/>
    </source>
</evidence>
<sequence>MSLWDVLVEATIDSIHVFSIEKEIRLNVTSPWEGKKRYQIIAKGVDDFSLNGMRVLNIVDRAIFFDASNDQSVETAHCLFFMMKGRDPQSDDLNSAGFLQKLDLVRTGKLVLFELEAVYGAACILLAESVVLEPLDAARLHT</sequence>
<protein>
    <submittedName>
        <fullName evidence="1">Uncharacterized protein</fullName>
    </submittedName>
</protein>
<gene>
    <name evidence="1" type="ORF">CT122_31060</name>
</gene>
<dbReference type="RefSeq" id="WP_003379434.1">
    <property type="nucleotide sequence ID" value="NZ_AP019411.1"/>
</dbReference>
<accession>A0A0K8LY09</accession>
<dbReference type="Proteomes" id="UP000230024">
    <property type="component" value="Chromosome"/>
</dbReference>
<dbReference type="EMBL" id="CP024712">
    <property type="protein sequence ID" value="ATV20703.1"/>
    <property type="molecule type" value="Genomic_DNA"/>
</dbReference>
<proteinExistence type="predicted"/>
<reference evidence="1 2" key="1">
    <citation type="submission" date="2017-11" db="EMBL/GenBank/DDBJ databases">
        <title>Complete DNA Sequence of Pseudomonas syringae pv. actinidiae, biovar 5 (Psa5).</title>
        <authorList>
            <person name="Butler M."/>
            <person name="Taiaroa G."/>
            <person name="Sumpter N."/>
            <person name="Poulter R."/>
        </authorList>
    </citation>
    <scope>NUCLEOTIDE SEQUENCE [LARGE SCALE GENOMIC DNA]</scope>
    <source>
        <strain evidence="1 2">MAFF212063</strain>
    </source>
</reference>
<organism evidence="1 2">
    <name type="scientific">Pseudomonas syringae pv. actinidiae</name>
    <dbReference type="NCBI Taxonomy" id="103796"/>
    <lineage>
        <taxon>Bacteria</taxon>
        <taxon>Pseudomonadati</taxon>
        <taxon>Pseudomonadota</taxon>
        <taxon>Gammaproteobacteria</taxon>
        <taxon>Pseudomonadales</taxon>
        <taxon>Pseudomonadaceae</taxon>
        <taxon>Pseudomonas</taxon>
        <taxon>Pseudomonas syringae</taxon>
    </lineage>
</organism>
<dbReference type="AlphaFoldDB" id="A0A0K8LY09"/>